<protein>
    <submittedName>
        <fullName evidence="1">Uncharacterized protein</fullName>
    </submittedName>
</protein>
<gene>
    <name evidence="1" type="ORF">Tco_1069315</name>
</gene>
<reference evidence="1" key="1">
    <citation type="journal article" date="2022" name="Int. J. Mol. Sci.">
        <title>Draft Genome of Tanacetum Coccineum: Genomic Comparison of Closely Related Tanacetum-Family Plants.</title>
        <authorList>
            <person name="Yamashiro T."/>
            <person name="Shiraishi A."/>
            <person name="Nakayama K."/>
            <person name="Satake H."/>
        </authorList>
    </citation>
    <scope>NUCLEOTIDE SEQUENCE</scope>
</reference>
<keyword evidence="2" id="KW-1185">Reference proteome</keyword>
<dbReference type="EMBL" id="BQNB010019652">
    <property type="protein sequence ID" value="GJT87598.1"/>
    <property type="molecule type" value="Genomic_DNA"/>
</dbReference>
<evidence type="ECO:0000313" key="2">
    <source>
        <dbReference type="Proteomes" id="UP001151760"/>
    </source>
</evidence>
<evidence type="ECO:0000313" key="1">
    <source>
        <dbReference type="EMBL" id="GJT87598.1"/>
    </source>
</evidence>
<reference evidence="1" key="2">
    <citation type="submission" date="2022-01" db="EMBL/GenBank/DDBJ databases">
        <authorList>
            <person name="Yamashiro T."/>
            <person name="Shiraishi A."/>
            <person name="Satake H."/>
            <person name="Nakayama K."/>
        </authorList>
    </citation>
    <scope>NUCLEOTIDE SEQUENCE</scope>
</reference>
<proteinExistence type="predicted"/>
<sequence>MNCLQPEWFKYVTNVLLERNIRDDPYDELFDYLRQYEKLVITSRVKKFEKTYDPLTLVADIKDPLTSAMMLLARVITQCYSTPTNNRLCSSSNSRNQAVVQADRVNIQRKMLEMMVDLQDDHIMFKKNLLRVAMFRKRVGMYKELFQLLHNEMLQMFSANIAVQKDNTLVIVQSQEFRILNTSWNKCCLKKG</sequence>
<comment type="caution">
    <text evidence="1">The sequence shown here is derived from an EMBL/GenBank/DDBJ whole genome shotgun (WGS) entry which is preliminary data.</text>
</comment>
<organism evidence="1 2">
    <name type="scientific">Tanacetum coccineum</name>
    <dbReference type="NCBI Taxonomy" id="301880"/>
    <lineage>
        <taxon>Eukaryota</taxon>
        <taxon>Viridiplantae</taxon>
        <taxon>Streptophyta</taxon>
        <taxon>Embryophyta</taxon>
        <taxon>Tracheophyta</taxon>
        <taxon>Spermatophyta</taxon>
        <taxon>Magnoliopsida</taxon>
        <taxon>eudicotyledons</taxon>
        <taxon>Gunneridae</taxon>
        <taxon>Pentapetalae</taxon>
        <taxon>asterids</taxon>
        <taxon>campanulids</taxon>
        <taxon>Asterales</taxon>
        <taxon>Asteraceae</taxon>
        <taxon>Asteroideae</taxon>
        <taxon>Anthemideae</taxon>
        <taxon>Anthemidinae</taxon>
        <taxon>Tanacetum</taxon>
    </lineage>
</organism>
<name>A0ABQ5HI59_9ASTR</name>
<accession>A0ABQ5HI59</accession>
<dbReference type="Proteomes" id="UP001151760">
    <property type="component" value="Unassembled WGS sequence"/>
</dbReference>